<gene>
    <name evidence="3" type="ORF">CVT25_015387</name>
</gene>
<dbReference type="AlphaFoldDB" id="A0A409WHJ4"/>
<reference evidence="3 4" key="1">
    <citation type="journal article" date="2018" name="Evol. Lett.">
        <title>Horizontal gene cluster transfer increased hallucinogenic mushroom diversity.</title>
        <authorList>
            <person name="Reynolds H.T."/>
            <person name="Vijayakumar V."/>
            <person name="Gluck-Thaler E."/>
            <person name="Korotkin H.B."/>
            <person name="Matheny P.B."/>
            <person name="Slot J.C."/>
        </authorList>
    </citation>
    <scope>NUCLEOTIDE SEQUENCE [LARGE SCALE GENOMIC DNA]</scope>
    <source>
        <strain evidence="3 4">2631</strain>
    </source>
</reference>
<name>A0A409WHJ4_PSICY</name>
<keyword evidence="2" id="KW-1133">Transmembrane helix</keyword>
<protein>
    <submittedName>
        <fullName evidence="3">Uncharacterized protein</fullName>
    </submittedName>
</protein>
<dbReference type="PANTHER" id="PTHR46154:SF4">
    <property type="entry name" value="UREA ACTIVE TRANSPORTER"/>
    <property type="match status" value="1"/>
</dbReference>
<dbReference type="EMBL" id="NHYD01003432">
    <property type="protein sequence ID" value="PPQ77900.1"/>
    <property type="molecule type" value="Genomic_DNA"/>
</dbReference>
<comment type="caution">
    <text evidence="3">The sequence shown here is derived from an EMBL/GenBank/DDBJ whole genome shotgun (WGS) entry which is preliminary data.</text>
</comment>
<dbReference type="GO" id="GO:0005886">
    <property type="term" value="C:plasma membrane"/>
    <property type="evidence" value="ECO:0007669"/>
    <property type="project" value="TreeGrafter"/>
</dbReference>
<dbReference type="PANTHER" id="PTHR46154">
    <property type="match status" value="1"/>
</dbReference>
<feature type="transmembrane region" description="Helical" evidence="2">
    <location>
        <begin position="12"/>
        <end position="31"/>
    </location>
</feature>
<dbReference type="GO" id="GO:0015204">
    <property type="term" value="F:urea transmembrane transporter activity"/>
    <property type="evidence" value="ECO:0007669"/>
    <property type="project" value="InterPro"/>
</dbReference>
<evidence type="ECO:0000313" key="3">
    <source>
        <dbReference type="EMBL" id="PPQ77900.1"/>
    </source>
</evidence>
<keyword evidence="2" id="KW-0472">Membrane</keyword>
<sequence length="80" mass="8432">MFASPLPQGVGYAVVFALGFGLAVFINLITWTQAKFSDFSPNSASEFSAASRSLKTGLVVSGIFSSVGDLVQITLFGYCK</sequence>
<evidence type="ECO:0000256" key="1">
    <source>
        <dbReference type="ARBA" id="ARBA00022448"/>
    </source>
</evidence>
<keyword evidence="1" id="KW-0813">Transport</keyword>
<organism evidence="3 4">
    <name type="scientific">Psilocybe cyanescens</name>
    <dbReference type="NCBI Taxonomy" id="93625"/>
    <lineage>
        <taxon>Eukaryota</taxon>
        <taxon>Fungi</taxon>
        <taxon>Dikarya</taxon>
        <taxon>Basidiomycota</taxon>
        <taxon>Agaricomycotina</taxon>
        <taxon>Agaricomycetes</taxon>
        <taxon>Agaricomycetidae</taxon>
        <taxon>Agaricales</taxon>
        <taxon>Agaricineae</taxon>
        <taxon>Strophariaceae</taxon>
        <taxon>Psilocybe</taxon>
    </lineage>
</organism>
<dbReference type="OrthoDB" id="6132759at2759"/>
<evidence type="ECO:0000256" key="2">
    <source>
        <dbReference type="SAM" id="Phobius"/>
    </source>
</evidence>
<keyword evidence="4" id="KW-1185">Reference proteome</keyword>
<evidence type="ECO:0000313" key="4">
    <source>
        <dbReference type="Proteomes" id="UP000283269"/>
    </source>
</evidence>
<keyword evidence="2" id="KW-0812">Transmembrane</keyword>
<dbReference type="STRING" id="93625.A0A409WHJ4"/>
<dbReference type="InterPro" id="IPR031155">
    <property type="entry name" value="DUR"/>
</dbReference>
<dbReference type="Proteomes" id="UP000283269">
    <property type="component" value="Unassembled WGS sequence"/>
</dbReference>
<dbReference type="InParanoid" id="A0A409WHJ4"/>
<proteinExistence type="predicted"/>
<accession>A0A409WHJ4</accession>